<name>A0A1F5MJP3_9BACT</name>
<dbReference type="EMBL" id="MFDO01000016">
    <property type="protein sequence ID" value="OGE65510.1"/>
    <property type="molecule type" value="Genomic_DNA"/>
</dbReference>
<gene>
    <name evidence="1" type="ORF">A3B49_01700</name>
</gene>
<dbReference type="Proteomes" id="UP000178017">
    <property type="component" value="Unassembled WGS sequence"/>
</dbReference>
<sequence>MSTIKATRQGFLYQDKYALWLFLTHFLSKNLAELYIDYPFGETAQQRSMDLRLILKESEDRVEKVYGIKTGESFKLDMTTEHSSQIKEAFKELRLYEAVPHLAILDMLLIISPPLKSKIADCWNQLEKLDGKANYGGEAKNAADWLFDYLEIAEFANGRGMFTFLKKIKIRDSYPDIPDGEGEDESPLDAIIIRKIQKFAETLGVNSTDTELPPELLFHQMLYLCQKHAGTGIDIAPILKMNILNFFAHRNMINRSGTADFGESLREIERRCKTWEEADLLVVVTPLPQISPAVASEGGNINE</sequence>
<reference evidence="1 2" key="1">
    <citation type="journal article" date="2016" name="Nat. Commun.">
        <title>Thousands of microbial genomes shed light on interconnected biogeochemical processes in an aquifer system.</title>
        <authorList>
            <person name="Anantharaman K."/>
            <person name="Brown C.T."/>
            <person name="Hug L.A."/>
            <person name="Sharon I."/>
            <person name="Castelle C.J."/>
            <person name="Probst A.J."/>
            <person name="Thomas B.C."/>
            <person name="Singh A."/>
            <person name="Wilkins M.J."/>
            <person name="Karaoz U."/>
            <person name="Brodie E.L."/>
            <person name="Williams K.H."/>
            <person name="Hubbard S.S."/>
            <person name="Banfield J.F."/>
        </authorList>
    </citation>
    <scope>NUCLEOTIDE SEQUENCE [LARGE SCALE GENOMIC DNA]</scope>
</reference>
<dbReference type="AlphaFoldDB" id="A0A1F5MJP3"/>
<evidence type="ECO:0000313" key="1">
    <source>
        <dbReference type="EMBL" id="OGE65510.1"/>
    </source>
</evidence>
<organism evidence="1 2">
    <name type="scientific">Candidatus Daviesbacteria bacterium RIFCSPLOWO2_01_FULL_40_24</name>
    <dbReference type="NCBI Taxonomy" id="1797787"/>
    <lineage>
        <taxon>Bacteria</taxon>
        <taxon>Candidatus Daviesiibacteriota</taxon>
    </lineage>
</organism>
<comment type="caution">
    <text evidence="1">The sequence shown here is derived from an EMBL/GenBank/DDBJ whole genome shotgun (WGS) entry which is preliminary data.</text>
</comment>
<protein>
    <submittedName>
        <fullName evidence="1">Uncharacterized protein</fullName>
    </submittedName>
</protein>
<proteinExistence type="predicted"/>
<accession>A0A1F5MJP3</accession>
<evidence type="ECO:0000313" key="2">
    <source>
        <dbReference type="Proteomes" id="UP000178017"/>
    </source>
</evidence>